<dbReference type="SMART" id="SM00558">
    <property type="entry name" value="JmjC"/>
    <property type="match status" value="1"/>
</dbReference>
<evidence type="ECO:0000313" key="2">
    <source>
        <dbReference type="EMBL" id="CEJ94537.1"/>
    </source>
</evidence>
<evidence type="ECO:0000259" key="1">
    <source>
        <dbReference type="PROSITE" id="PS51184"/>
    </source>
</evidence>
<evidence type="ECO:0000313" key="3">
    <source>
        <dbReference type="Proteomes" id="UP000039046"/>
    </source>
</evidence>
<protein>
    <recommendedName>
        <fullName evidence="1">JmjC domain-containing protein</fullName>
    </recommendedName>
</protein>
<dbReference type="EMBL" id="CDHN01000007">
    <property type="protein sequence ID" value="CEJ94537.1"/>
    <property type="molecule type" value="Genomic_DNA"/>
</dbReference>
<dbReference type="PANTHER" id="PTHR12461:SF99">
    <property type="entry name" value="BIFUNCTIONAL PEPTIDASE AND (3S)-LYSYL HYDROXYLASE JMJD7"/>
    <property type="match status" value="1"/>
</dbReference>
<dbReference type="PROSITE" id="PS51184">
    <property type="entry name" value="JMJC"/>
    <property type="match status" value="1"/>
</dbReference>
<dbReference type="Gene3D" id="2.60.120.10">
    <property type="entry name" value="Jelly Rolls"/>
    <property type="match status" value="1"/>
</dbReference>
<accession>A0A0A1TSM4</accession>
<dbReference type="HOGENOM" id="CLU_016785_6_0_1"/>
<feature type="domain" description="JmjC" evidence="1">
    <location>
        <begin position="124"/>
        <end position="328"/>
    </location>
</feature>
<organism evidence="2 3">
    <name type="scientific">[Torrubiella] hemipterigena</name>
    <dbReference type="NCBI Taxonomy" id="1531966"/>
    <lineage>
        <taxon>Eukaryota</taxon>
        <taxon>Fungi</taxon>
        <taxon>Dikarya</taxon>
        <taxon>Ascomycota</taxon>
        <taxon>Pezizomycotina</taxon>
        <taxon>Sordariomycetes</taxon>
        <taxon>Hypocreomycetidae</taxon>
        <taxon>Hypocreales</taxon>
        <taxon>Clavicipitaceae</taxon>
        <taxon>Clavicipitaceae incertae sedis</taxon>
        <taxon>'Torrubiella' clade</taxon>
    </lineage>
</organism>
<reference evidence="2 3" key="1">
    <citation type="journal article" date="2015" name="Genome Announc.">
        <title>Draft Genome Sequence and Gene Annotation of the Entomopathogenic Fungus Verticillium hemipterigenum.</title>
        <authorList>
            <person name="Horn F."/>
            <person name="Habel A."/>
            <person name="Scharf D.H."/>
            <person name="Dworschak J."/>
            <person name="Brakhage A.A."/>
            <person name="Guthke R."/>
            <person name="Hertweck C."/>
            <person name="Linde J."/>
        </authorList>
    </citation>
    <scope>NUCLEOTIDE SEQUENCE [LARGE SCALE GENOMIC DNA]</scope>
</reference>
<dbReference type="STRING" id="1531966.A0A0A1TSM4"/>
<dbReference type="OrthoDB" id="415358at2759"/>
<dbReference type="Pfam" id="PF13621">
    <property type="entry name" value="Cupin_8"/>
    <property type="match status" value="1"/>
</dbReference>
<dbReference type="InterPro" id="IPR041667">
    <property type="entry name" value="Cupin_8"/>
</dbReference>
<dbReference type="AlphaFoldDB" id="A0A0A1TSM4"/>
<dbReference type="InterPro" id="IPR003347">
    <property type="entry name" value="JmjC_dom"/>
</dbReference>
<gene>
    <name evidence="2" type="ORF">VHEMI10060</name>
</gene>
<proteinExistence type="predicted"/>
<dbReference type="PANTHER" id="PTHR12461">
    <property type="entry name" value="HYPOXIA-INDUCIBLE FACTOR 1 ALPHA INHIBITOR-RELATED"/>
    <property type="match status" value="1"/>
</dbReference>
<name>A0A0A1TSM4_9HYPO</name>
<dbReference type="InterPro" id="IPR014710">
    <property type="entry name" value="RmlC-like_jellyroll"/>
</dbReference>
<sequence length="336" mass="38462">MLNLNVKYCPKDMDRDNCIEQLITTFNELNSNIIDELEEEPSPLEFMRYVARNVPFVVRGACSSWKAVQNWSPEYLKTAMQDQNVNVAVTPYGNADSPTLMPEIGDLVLAKPHEEQQSFSEFIDYVMSQERDADDPKYSEVRYAQTQNDNFRDEYASLLPDAQNDIPFARIALEKKPEAINMWIGNSKSVTATHKDNFENIFVQVRGKKHFTLLPPLCLPCMNERNIPGATYTRLGDDLVLTLDNPRADVPFVTWDFGSKEHSTRFSDLAQPMRVTLEAGDLLYLPAMWYHKVTLSTANDHPDGLVVSLNYWFDMEFSGTLYPLTSFLRQTCLDTV</sequence>
<dbReference type="Proteomes" id="UP000039046">
    <property type="component" value="Unassembled WGS sequence"/>
</dbReference>
<dbReference type="SUPFAM" id="SSF51197">
    <property type="entry name" value="Clavaminate synthase-like"/>
    <property type="match status" value="1"/>
</dbReference>
<keyword evidence="3" id="KW-1185">Reference proteome</keyword>